<dbReference type="NCBIfam" id="NF006772">
    <property type="entry name" value="PRK09290.2-1"/>
    <property type="match status" value="1"/>
</dbReference>
<dbReference type="SUPFAM" id="SSF55031">
    <property type="entry name" value="Bacterial exopeptidase dimerisation domain"/>
    <property type="match status" value="1"/>
</dbReference>
<dbReference type="AlphaFoldDB" id="A0A1L2ZNP4"/>
<dbReference type="InterPro" id="IPR002933">
    <property type="entry name" value="Peptidase_M20"/>
</dbReference>
<reference evidence="5 6" key="1">
    <citation type="submission" date="2016-11" db="EMBL/GenBank/DDBJ databases">
        <title>Genome sequencing of Zhihengliuella aestuarii B18 antagonistic to Plasmodiophora brassicae.</title>
        <authorList>
            <person name="Luo Y."/>
        </authorList>
    </citation>
    <scope>NUCLEOTIDE SEQUENCE [LARGE SCALE GENOMIC DNA]</scope>
    <source>
        <strain evidence="5 6">B18</strain>
    </source>
</reference>
<dbReference type="GO" id="GO:0046872">
    <property type="term" value="F:metal ion binding"/>
    <property type="evidence" value="ECO:0007669"/>
    <property type="project" value="UniProtKB-KW"/>
</dbReference>
<keyword evidence="3" id="KW-0862">Zinc</keyword>
<dbReference type="CDD" id="cd03884">
    <property type="entry name" value="M20_bAS"/>
    <property type="match status" value="1"/>
</dbReference>
<proteinExistence type="inferred from homology"/>
<name>A0A1L2ZNP4_9MICC</name>
<dbReference type="PIRSF" id="PIRSF001235">
    <property type="entry name" value="Amidase_carbamoylase"/>
    <property type="match status" value="1"/>
</dbReference>
<dbReference type="Proteomes" id="UP000183530">
    <property type="component" value="Chromosome"/>
</dbReference>
<dbReference type="Gene3D" id="3.30.70.360">
    <property type="match status" value="1"/>
</dbReference>
<feature type="compositionally biased region" description="Low complexity" evidence="4">
    <location>
        <begin position="431"/>
        <end position="440"/>
    </location>
</feature>
<keyword evidence="6" id="KW-1185">Reference proteome</keyword>
<evidence type="ECO:0000313" key="5">
    <source>
        <dbReference type="EMBL" id="APF40769.1"/>
    </source>
</evidence>
<gene>
    <name evidence="5" type="ORF">BHE16_06820</name>
</gene>
<accession>A0A1L2ZNP4</accession>
<dbReference type="PANTHER" id="PTHR32494">
    <property type="entry name" value="ALLANTOATE DEIMINASE-RELATED"/>
    <property type="match status" value="1"/>
</dbReference>
<dbReference type="EMBL" id="CP018135">
    <property type="protein sequence ID" value="APF40769.1"/>
    <property type="molecule type" value="Genomic_DNA"/>
</dbReference>
<dbReference type="Gene3D" id="3.40.630.10">
    <property type="entry name" value="Zn peptidases"/>
    <property type="match status" value="1"/>
</dbReference>
<feature type="binding site" evidence="3">
    <location>
        <position position="194"/>
    </location>
    <ligand>
        <name>Zn(2+)</name>
        <dbReference type="ChEBI" id="CHEBI:29105"/>
        <label>1</label>
    </ligand>
</feature>
<keyword evidence="2 5" id="KW-0378">Hydrolase</keyword>
<feature type="binding site" evidence="3">
    <location>
        <position position="387"/>
    </location>
    <ligand>
        <name>Zn(2+)</name>
        <dbReference type="ChEBI" id="CHEBI:29105"/>
        <label>2</label>
    </ligand>
</feature>
<evidence type="ECO:0000313" key="6">
    <source>
        <dbReference type="Proteomes" id="UP000183530"/>
    </source>
</evidence>
<organism evidence="5 6">
    <name type="scientific">Neomicrococcus aestuarii</name>
    <dbReference type="NCBI Taxonomy" id="556325"/>
    <lineage>
        <taxon>Bacteria</taxon>
        <taxon>Bacillati</taxon>
        <taxon>Actinomycetota</taxon>
        <taxon>Actinomycetes</taxon>
        <taxon>Micrococcales</taxon>
        <taxon>Micrococcaceae</taxon>
        <taxon>Neomicrococcus</taxon>
    </lineage>
</organism>
<dbReference type="KEGG" id="nae:BHE16_06820"/>
<feature type="region of interest" description="Disordered" evidence="4">
    <location>
        <begin position="418"/>
        <end position="440"/>
    </location>
</feature>
<dbReference type="InterPro" id="IPR010158">
    <property type="entry name" value="Amidase_Cbmase"/>
</dbReference>
<dbReference type="STRING" id="556325.BHE16_06820"/>
<dbReference type="Pfam" id="PF01546">
    <property type="entry name" value="Peptidase_M20"/>
    <property type="match status" value="1"/>
</dbReference>
<evidence type="ECO:0000256" key="2">
    <source>
        <dbReference type="ARBA" id="ARBA00022801"/>
    </source>
</evidence>
<comment type="similarity">
    <text evidence="1">Belongs to the peptidase M20 family.</text>
</comment>
<evidence type="ECO:0000256" key="4">
    <source>
        <dbReference type="SAM" id="MobiDB-lite"/>
    </source>
</evidence>
<dbReference type="OrthoDB" id="9808195at2"/>
<feature type="binding site" evidence="3">
    <location>
        <position position="91"/>
    </location>
    <ligand>
        <name>Zn(2+)</name>
        <dbReference type="ChEBI" id="CHEBI:29105"/>
        <label>1</label>
    </ligand>
</feature>
<feature type="binding site" evidence="3">
    <location>
        <position position="91"/>
    </location>
    <ligand>
        <name>Zn(2+)</name>
        <dbReference type="ChEBI" id="CHEBI:29105"/>
        <label>2</label>
    </ligand>
</feature>
<evidence type="ECO:0000256" key="3">
    <source>
        <dbReference type="PIRSR" id="PIRSR001235-1"/>
    </source>
</evidence>
<feature type="binding site" evidence="3">
    <location>
        <position position="135"/>
    </location>
    <ligand>
        <name>Zn(2+)</name>
        <dbReference type="ChEBI" id="CHEBI:29105"/>
        <label>2</label>
    </ligand>
</feature>
<sequence>MSPAHAQLFLENFHHVATFGATDANGVDRQAATPEDKLSRDWFAHFARARGWEVRVDGIGNMFALLNWTPGAPYVVIGSHLDSQPLGGRFDGAYGVIAGLHAAAELDERVKSGSDDGSSAVPQFNLAVVNWFNEEGGRFAPSIMGSSVFAGLMDEEGMLCVKDLAGVTVREALESIGYLGTDERPEVAGYAEIHIEQGRILERENLTIGAVDYSWYTQKLDIEVLGEQSHTGATAMADRHDALVAASKLVLLVHDVTQKFDEEAIVSSVGHMTLEPNSPIVVARRVHLVADLRSASPEIVKEARASLIEDIAKIAREHDIRINVNDFDIRDIQYYPENGLELIEKAAVNLGLGVRRMRTMAGHDSVAMNRIVPTVMLFIPSVDGVSHCEREFTTDADMVSGLVTLTAVAWEMVNGALEDEPKDPDLDDVQDQLSQDVSAR</sequence>
<dbReference type="SUPFAM" id="SSF53187">
    <property type="entry name" value="Zn-dependent exopeptidases"/>
    <property type="match status" value="1"/>
</dbReference>
<dbReference type="NCBIfam" id="TIGR01879">
    <property type="entry name" value="hydantase"/>
    <property type="match status" value="1"/>
</dbReference>
<comment type="cofactor">
    <cofactor evidence="3">
        <name>Zn(2+)</name>
        <dbReference type="ChEBI" id="CHEBI:29105"/>
    </cofactor>
    <text evidence="3">Binds 2 Zn(2+) ions per subunit.</text>
</comment>
<dbReference type="PANTHER" id="PTHR32494:SF5">
    <property type="entry name" value="ALLANTOATE AMIDOHYDROLASE"/>
    <property type="match status" value="1"/>
</dbReference>
<dbReference type="GO" id="GO:0016813">
    <property type="term" value="F:hydrolase activity, acting on carbon-nitrogen (but not peptide) bonds, in linear amidines"/>
    <property type="evidence" value="ECO:0007669"/>
    <property type="project" value="InterPro"/>
</dbReference>
<dbReference type="RefSeq" id="WP_071894246.1">
    <property type="nucleotide sequence ID" value="NZ_CP018135.1"/>
</dbReference>
<dbReference type="InterPro" id="IPR036264">
    <property type="entry name" value="Bact_exopeptidase_dim_dom"/>
</dbReference>
<evidence type="ECO:0000256" key="1">
    <source>
        <dbReference type="ARBA" id="ARBA00006153"/>
    </source>
</evidence>
<feature type="compositionally biased region" description="Acidic residues" evidence="4">
    <location>
        <begin position="418"/>
        <end position="430"/>
    </location>
</feature>
<keyword evidence="3" id="KW-0479">Metal-binding</keyword>
<protein>
    <submittedName>
        <fullName evidence="5">Zn-dependent hydrolase</fullName>
    </submittedName>
</protein>
<feature type="binding site" evidence="3">
    <location>
        <position position="80"/>
    </location>
    <ligand>
        <name>Zn(2+)</name>
        <dbReference type="ChEBI" id="CHEBI:29105"/>
        <label>1</label>
    </ligand>
</feature>